<feature type="coiled-coil region" evidence="14">
    <location>
        <begin position="849"/>
        <end position="954"/>
    </location>
</feature>
<keyword evidence="11 14" id="KW-0175">Coiled coil</keyword>
<evidence type="ECO:0000256" key="5">
    <source>
        <dbReference type="ARBA" id="ARBA00016574"/>
    </source>
</evidence>
<dbReference type="AlphaFoldDB" id="B3SBW0"/>
<keyword evidence="9" id="KW-0498">Mitosis</keyword>
<name>B3SBW0_TRIAD</name>
<reference evidence="17 18" key="1">
    <citation type="journal article" date="2008" name="Nature">
        <title>The Trichoplax genome and the nature of placozoans.</title>
        <authorList>
            <person name="Srivastava M."/>
            <person name="Begovic E."/>
            <person name="Chapman J."/>
            <person name="Putnam N.H."/>
            <person name="Hellsten U."/>
            <person name="Kawashima T."/>
            <person name="Kuo A."/>
            <person name="Mitros T."/>
            <person name="Salamov A."/>
            <person name="Carpenter M.L."/>
            <person name="Signorovitch A.Y."/>
            <person name="Moreno M.A."/>
            <person name="Kamm K."/>
            <person name="Grimwood J."/>
            <person name="Schmutz J."/>
            <person name="Shapiro H."/>
            <person name="Grigoriev I.V."/>
            <person name="Buss L.W."/>
            <person name="Schierwater B."/>
            <person name="Dellaporta S.L."/>
            <person name="Rokhsar D.S."/>
        </authorList>
    </citation>
    <scope>NUCLEOTIDE SEQUENCE [LARGE SCALE GENOMIC DNA]</scope>
    <source>
        <strain evidence="17 18">Grell-BS-1999</strain>
    </source>
</reference>
<evidence type="ECO:0000256" key="8">
    <source>
        <dbReference type="ARBA" id="ARBA00022701"/>
    </source>
</evidence>
<dbReference type="Gene3D" id="1.10.287.1490">
    <property type="match status" value="1"/>
</dbReference>
<sequence>MSEKSIKLGQKVEVPGRGYIGTVAYIGSTSFAPGKWVGIILDEPKGKNNGTVQGKRYFTCEDNFGMFVRPTQINILEEVPSTDVTSSSEKLSVPVESKRRNTGPSSPTSPRTPAVSVSASTSTEKLNVEIPDSSAIGPSKDKSTVPTGVKTGKSGPQISVIVAKDASTNISKPLPSPKNATKNSSIVNPVSKQPSITSDGHSVKLETSTSNDNAEELLILKRKREEDALKMKDYEKLKLQLQQEAQSDLQKKLKEAKKEAKEAIEFKEKFETEMQEKEELLQLAMLDKELANEKVLVLQDECEQSLENIEELKSEIELLKGEVEDLKATGSNNDSETTHQVQLLQKQQRQLKDALIKMRELSMSERQDHAQTAEELKKKSSQLKSINADVAKLRTELANAEETIEILKEQVDAAVGAQDMLEKLTDNNLELDERNRELNEQIDELEALVDMNDELEENHQELERDLRDEIASLTNELLERNQRLEIAINTTADQSSTINKFRDLVQQLQEENVSYREKLESNIVSESPKINTQAIDYKLKMATTKAHGKAIDIELLKVEISMLNYYNDLLLTFLPKSFVDNGGERDCLLVMTLMNRVSRKSSIISTQVKERLLTLLQFAIGDALDLTNVDTSQLERVEFGCRIIQEFSNLIIIVNRIESAMSVCSMEIFSKLGSLYADTLPHEKAIDNIIELLRKDQLDENCSLDSLQKCLAFFKVKRNIPQDGNSIIELPKKIYDTLSEHNDCLRTLGFLFQDVCSNINVQAISPGEDVNISEYELENTILKLIHKSYGSESSLESLRDLLEKIEFDMQTIADALQSGEYDNEGNKGYKGEAPYSIRAKEMIGIIDSAVAVEKKLKEKEETVTELRKGLKGKNDEIGELKVRINMLEKRVENATKESQAHLQDLERKLEHTKEELAKKESVFEAAMDGLQQDIEDLEREKEELEKRLNTVAKKSMMTNISQRGPPSGIAAIVAGLSGSSGTDLNTDSNTITPGSIIAGETSQVVIRDSDSILKQVDILKSTVRYLRNENLRLKGEKAKIELASLPPIILPNSLSKPYDELEAEKEADGNTETIDDEQEKETKIDVNKENSTDTTFQIASSRAPMQIKSRSTTKTTEYSVQSVVREICDVLHRIESASSNPIVVDISNRKPGNVPASEKQKPSHQLVNRVASLNELQSSYDQLQKKVSTFVANRLPGGVSKTTFSSFVTPVFSKSFYEQAATPVIGKVTIPTLENEYKMDRHNLLLQHSQWHALHTLFVR</sequence>
<evidence type="ECO:0000256" key="14">
    <source>
        <dbReference type="SAM" id="Coils"/>
    </source>
</evidence>
<keyword evidence="18" id="KW-1185">Reference proteome</keyword>
<dbReference type="RefSeq" id="XP_002117726.1">
    <property type="nucleotide sequence ID" value="XM_002117690.1"/>
</dbReference>
<dbReference type="SMART" id="SM01052">
    <property type="entry name" value="CAP_GLY"/>
    <property type="match status" value="1"/>
</dbReference>
<dbReference type="Pfam" id="PF12455">
    <property type="entry name" value="Dynactin"/>
    <property type="match status" value="1"/>
</dbReference>
<feature type="compositionally biased region" description="Polar residues" evidence="15">
    <location>
        <begin position="178"/>
        <end position="211"/>
    </location>
</feature>
<dbReference type="PROSITE" id="PS00845">
    <property type="entry name" value="CAP_GLY_1"/>
    <property type="match status" value="1"/>
</dbReference>
<keyword evidence="6" id="KW-0963">Cytoplasm</keyword>
<dbReference type="InterPro" id="IPR022157">
    <property type="entry name" value="Dynactin"/>
</dbReference>
<organism evidence="17 18">
    <name type="scientific">Trichoplax adhaerens</name>
    <name type="common">Trichoplax reptans</name>
    <dbReference type="NCBI Taxonomy" id="10228"/>
    <lineage>
        <taxon>Eukaryota</taxon>
        <taxon>Metazoa</taxon>
        <taxon>Placozoa</taxon>
        <taxon>Uniplacotomia</taxon>
        <taxon>Trichoplacea</taxon>
        <taxon>Trichoplacidae</taxon>
        <taxon>Trichoplax</taxon>
    </lineage>
</organism>
<evidence type="ECO:0000256" key="6">
    <source>
        <dbReference type="ARBA" id="ARBA00022490"/>
    </source>
</evidence>
<evidence type="ECO:0000256" key="11">
    <source>
        <dbReference type="ARBA" id="ARBA00023054"/>
    </source>
</evidence>
<evidence type="ECO:0000256" key="15">
    <source>
        <dbReference type="SAM" id="MobiDB-lite"/>
    </source>
</evidence>
<dbReference type="GeneID" id="6758978"/>
<dbReference type="InParanoid" id="B3SBW0"/>
<evidence type="ECO:0000256" key="4">
    <source>
        <dbReference type="ARBA" id="ARBA00011010"/>
    </source>
</evidence>
<dbReference type="GO" id="GO:0005874">
    <property type="term" value="C:microtubule"/>
    <property type="evidence" value="ECO:0007669"/>
    <property type="project" value="UniProtKB-KW"/>
</dbReference>
<dbReference type="InterPro" id="IPR000938">
    <property type="entry name" value="CAP-Gly_domain"/>
</dbReference>
<evidence type="ECO:0000256" key="13">
    <source>
        <dbReference type="ARBA" id="ARBA00023306"/>
    </source>
</evidence>
<protein>
    <recommendedName>
        <fullName evidence="5">Dynactin subunit 1</fullName>
    </recommendedName>
</protein>
<dbReference type="Gene3D" id="2.30.30.190">
    <property type="entry name" value="CAP Gly-rich-like domain"/>
    <property type="match status" value="1"/>
</dbReference>
<evidence type="ECO:0000256" key="7">
    <source>
        <dbReference type="ARBA" id="ARBA00022618"/>
    </source>
</evidence>
<evidence type="ECO:0000256" key="3">
    <source>
        <dbReference type="ARBA" id="ARBA00004544"/>
    </source>
</evidence>
<dbReference type="eggNOG" id="KOG0971">
    <property type="taxonomic scope" value="Eukaryota"/>
</dbReference>
<evidence type="ECO:0000256" key="9">
    <source>
        <dbReference type="ARBA" id="ARBA00022776"/>
    </source>
</evidence>
<dbReference type="HOGENOM" id="CLU_002523_0_1_1"/>
<evidence type="ECO:0000256" key="2">
    <source>
        <dbReference type="ARBA" id="ARBA00004186"/>
    </source>
</evidence>
<dbReference type="STRING" id="10228.B3SBW0"/>
<dbReference type="PANTHER" id="PTHR18916">
    <property type="entry name" value="DYNACTIN 1-RELATED MICROTUBULE-BINDING"/>
    <property type="match status" value="1"/>
</dbReference>
<dbReference type="KEGG" id="tad:TRIADDRAFT_61755"/>
<dbReference type="Proteomes" id="UP000009022">
    <property type="component" value="Unassembled WGS sequence"/>
</dbReference>
<feature type="region of interest" description="Disordered" evidence="15">
    <location>
        <begin position="79"/>
        <end position="153"/>
    </location>
</feature>
<keyword evidence="8" id="KW-0493">Microtubule</keyword>
<feature type="domain" description="CAP-Gly" evidence="16">
    <location>
        <begin position="27"/>
        <end position="69"/>
    </location>
</feature>
<evidence type="ECO:0000259" key="16">
    <source>
        <dbReference type="PROSITE" id="PS50245"/>
    </source>
</evidence>
<keyword evidence="13" id="KW-0131">Cell cycle</keyword>
<feature type="region of interest" description="Disordered" evidence="15">
    <location>
        <begin position="169"/>
        <end position="211"/>
    </location>
</feature>
<evidence type="ECO:0000313" key="17">
    <source>
        <dbReference type="EMBL" id="EDV19702.1"/>
    </source>
</evidence>
<dbReference type="PhylomeDB" id="B3SBW0"/>
<keyword evidence="12" id="KW-0206">Cytoskeleton</keyword>
<keyword evidence="10" id="KW-0243">Dynein</keyword>
<evidence type="ECO:0000256" key="1">
    <source>
        <dbReference type="ARBA" id="ARBA00004114"/>
    </source>
</evidence>
<keyword evidence="7" id="KW-0132">Cell division</keyword>
<dbReference type="FunCoup" id="B3SBW0">
    <property type="interactions" value="1625"/>
</dbReference>
<dbReference type="InterPro" id="IPR036859">
    <property type="entry name" value="CAP-Gly_dom_sf"/>
</dbReference>
<dbReference type="OrthoDB" id="2130750at2759"/>
<dbReference type="CTD" id="6758978"/>
<evidence type="ECO:0000256" key="12">
    <source>
        <dbReference type="ARBA" id="ARBA00023212"/>
    </source>
</evidence>
<accession>B3SBW0</accession>
<evidence type="ECO:0000256" key="10">
    <source>
        <dbReference type="ARBA" id="ARBA00023017"/>
    </source>
</evidence>
<dbReference type="SUPFAM" id="SSF74924">
    <property type="entry name" value="Cap-Gly domain"/>
    <property type="match status" value="1"/>
</dbReference>
<dbReference type="EMBL" id="DS985267">
    <property type="protein sequence ID" value="EDV19702.1"/>
    <property type="molecule type" value="Genomic_DNA"/>
</dbReference>
<feature type="compositionally biased region" description="Low complexity" evidence="15">
    <location>
        <begin position="102"/>
        <end position="123"/>
    </location>
</feature>
<feature type="coiled-coil region" evidence="14">
    <location>
        <begin position="224"/>
        <end position="518"/>
    </location>
</feature>
<dbReference type="PANTHER" id="PTHR18916:SF6">
    <property type="entry name" value="DYNACTIN SUBUNIT 1"/>
    <property type="match status" value="1"/>
</dbReference>
<dbReference type="PROSITE" id="PS50245">
    <property type="entry name" value="CAP_GLY_2"/>
    <property type="match status" value="1"/>
</dbReference>
<comment type="subcellular location">
    <subcellularLocation>
        <location evidence="3">Cytoplasm</location>
        <location evidence="3">Cell cortex</location>
    </subcellularLocation>
    <subcellularLocation>
        <location evidence="1">Cytoplasm</location>
        <location evidence="1">Cytoskeleton</location>
        <location evidence="1">Microtubule organizing center</location>
        <location evidence="1">Centrosome</location>
        <location evidence="1">Centriole</location>
    </subcellularLocation>
    <subcellularLocation>
        <location evidence="2">Cytoplasm</location>
        <location evidence="2">Cytoskeleton</location>
        <location evidence="2">Spindle</location>
    </subcellularLocation>
</comment>
<evidence type="ECO:0000313" key="18">
    <source>
        <dbReference type="Proteomes" id="UP000009022"/>
    </source>
</evidence>
<dbReference type="OMA" id="LFEMEPV"/>
<comment type="similarity">
    <text evidence="4">Belongs to the dynactin 150 kDa subunit family.</text>
</comment>
<proteinExistence type="inferred from homology"/>
<dbReference type="GO" id="GO:0030286">
    <property type="term" value="C:dynein complex"/>
    <property type="evidence" value="ECO:0007669"/>
    <property type="project" value="UniProtKB-KW"/>
</dbReference>
<gene>
    <name evidence="17" type="ORF">TRIADDRAFT_61755</name>
</gene>
<dbReference type="Pfam" id="PF01302">
    <property type="entry name" value="CAP_GLY"/>
    <property type="match status" value="1"/>
</dbReference>